<keyword evidence="1" id="KW-0732">Signal</keyword>
<evidence type="ECO:0008006" key="4">
    <source>
        <dbReference type="Google" id="ProtNLM"/>
    </source>
</evidence>
<reference evidence="2 3" key="1">
    <citation type="journal article" date="2016" name="Environ. Microbiol.">
        <title>New Methyloceanibacter diversity from North Sea sediments includes methanotroph containing solely the soluble methane monooxygenase.</title>
        <authorList>
            <person name="Vekeman B."/>
            <person name="Kerckhof F.M."/>
            <person name="Cremers G."/>
            <person name="de Vos P."/>
            <person name="Vandamme P."/>
            <person name="Boon N."/>
            <person name="Op den Camp H.J."/>
            <person name="Heylen K."/>
        </authorList>
    </citation>
    <scope>NUCLEOTIDE SEQUENCE [LARGE SCALE GENOMIC DNA]</scope>
    <source>
        <strain evidence="2 3">R-67174</strain>
    </source>
</reference>
<evidence type="ECO:0000313" key="2">
    <source>
        <dbReference type="EMBL" id="ODS01328.1"/>
    </source>
</evidence>
<sequence length="322" mass="34045">MAKRSLVAGGLALMAAMSVPGAAQSAEFGASPWLKGYTDIFGGVIPSVPGFYFRADAYTYSGSAGATIFNGLVNLGVDQDFTATVASLTYVTPWKPLGGTFAVNVTPTVVTMDVGLGLGIPTFTGPRGNTFGGFTVNRGDTNLDLGDTVFAPAILGWDEGNFHWNVAMFVLAPTGDYSTRQLANTSLNHWSFMPRFAATYFDPQTGWQATGAVLYTWNTENTATNYTTGDLVNFEGSITKNFGPLGLGVVGYGMVQVTGDSGAGARLGSFESEIYGLGPIATFTTSADPTKALTVILKYYKEFDAKNAFEGETFDAAISFKF</sequence>
<feature type="signal peptide" evidence="1">
    <location>
        <begin position="1"/>
        <end position="25"/>
    </location>
</feature>
<dbReference type="AlphaFoldDB" id="A0A1E3W667"/>
<keyword evidence="3" id="KW-1185">Reference proteome</keyword>
<dbReference type="Pfam" id="PF13557">
    <property type="entry name" value="Phenol_MetA_deg"/>
    <property type="match status" value="1"/>
</dbReference>
<proteinExistence type="predicted"/>
<dbReference type="EMBL" id="LPWG01000001">
    <property type="protein sequence ID" value="ODS01328.1"/>
    <property type="molecule type" value="Genomic_DNA"/>
</dbReference>
<organism evidence="2 3">
    <name type="scientific">Methyloceanibacter methanicus</name>
    <dbReference type="NCBI Taxonomy" id="1774968"/>
    <lineage>
        <taxon>Bacteria</taxon>
        <taxon>Pseudomonadati</taxon>
        <taxon>Pseudomonadota</taxon>
        <taxon>Alphaproteobacteria</taxon>
        <taxon>Hyphomicrobiales</taxon>
        <taxon>Hyphomicrobiaceae</taxon>
        <taxon>Methyloceanibacter</taxon>
    </lineage>
</organism>
<dbReference type="InterPro" id="IPR025737">
    <property type="entry name" value="FApF"/>
</dbReference>
<name>A0A1E3W667_9HYPH</name>
<comment type="caution">
    <text evidence="2">The sequence shown here is derived from an EMBL/GenBank/DDBJ whole genome shotgun (WGS) entry which is preliminary data.</text>
</comment>
<dbReference type="Proteomes" id="UP000094501">
    <property type="component" value="Unassembled WGS sequence"/>
</dbReference>
<feature type="chain" id="PRO_5009139015" description="Phenol degradation protein meta" evidence="1">
    <location>
        <begin position="26"/>
        <end position="322"/>
    </location>
</feature>
<evidence type="ECO:0000256" key="1">
    <source>
        <dbReference type="SAM" id="SignalP"/>
    </source>
</evidence>
<evidence type="ECO:0000313" key="3">
    <source>
        <dbReference type="Proteomes" id="UP000094501"/>
    </source>
</evidence>
<dbReference type="RefSeq" id="WP_069435804.1">
    <property type="nucleotide sequence ID" value="NZ_LPWG01000001.1"/>
</dbReference>
<accession>A0A1E3W667</accession>
<gene>
    <name evidence="2" type="ORF">AUC68_00185</name>
</gene>
<dbReference type="STRING" id="1774968.AUC68_00185"/>
<dbReference type="OrthoDB" id="7372889at2"/>
<protein>
    <recommendedName>
        <fullName evidence="4">Phenol degradation protein meta</fullName>
    </recommendedName>
</protein>